<dbReference type="InterPro" id="IPR018062">
    <property type="entry name" value="HTH_AraC-typ_CS"/>
</dbReference>
<keyword evidence="2" id="KW-0238">DNA-binding</keyword>
<evidence type="ECO:0000256" key="2">
    <source>
        <dbReference type="ARBA" id="ARBA00023125"/>
    </source>
</evidence>
<evidence type="ECO:0000256" key="3">
    <source>
        <dbReference type="ARBA" id="ARBA00023163"/>
    </source>
</evidence>
<dbReference type="PRINTS" id="PR00032">
    <property type="entry name" value="HTHARAC"/>
</dbReference>
<reference evidence="5 6" key="2">
    <citation type="journal article" date="2016" name="ISME J.">
        <title>Characterization of the first cultured representative of Verrucomicrobia subdivision 5 indicates the proposal of a novel phylum.</title>
        <authorList>
            <person name="Spring S."/>
            <person name="Bunk B."/>
            <person name="Sproer C."/>
            <person name="Schumann P."/>
            <person name="Rohde M."/>
            <person name="Tindall B.J."/>
            <person name="Klenk H.P."/>
        </authorList>
    </citation>
    <scope>NUCLEOTIDE SEQUENCE [LARGE SCALE GENOMIC DNA]</scope>
    <source>
        <strain evidence="5 6">L21-Fru-AB</strain>
    </source>
</reference>
<feature type="domain" description="HTH araC/xylS-type" evidence="4">
    <location>
        <begin position="249"/>
        <end position="348"/>
    </location>
</feature>
<dbReference type="STRING" id="1307763.L21SP4_01828"/>
<dbReference type="InterPro" id="IPR009057">
    <property type="entry name" value="Homeodomain-like_sf"/>
</dbReference>
<dbReference type="PANTHER" id="PTHR46796">
    <property type="entry name" value="HTH-TYPE TRANSCRIPTIONAL ACTIVATOR RHAS-RELATED"/>
    <property type="match status" value="1"/>
</dbReference>
<dbReference type="InterPro" id="IPR050204">
    <property type="entry name" value="AraC_XylS_family_regulators"/>
</dbReference>
<dbReference type="InterPro" id="IPR011051">
    <property type="entry name" value="RmlC_Cupin_sf"/>
</dbReference>
<dbReference type="InterPro" id="IPR018060">
    <property type="entry name" value="HTH_AraC"/>
</dbReference>
<gene>
    <name evidence="5" type="primary">rhaS_3</name>
    <name evidence="5" type="ORF">L21SP4_01828</name>
</gene>
<evidence type="ECO:0000256" key="1">
    <source>
        <dbReference type="ARBA" id="ARBA00023015"/>
    </source>
</evidence>
<accession>A0A0G3EJU9</accession>
<keyword evidence="6" id="KW-1185">Reference proteome</keyword>
<dbReference type="GO" id="GO:0043565">
    <property type="term" value="F:sequence-specific DNA binding"/>
    <property type="evidence" value="ECO:0007669"/>
    <property type="project" value="InterPro"/>
</dbReference>
<dbReference type="Proteomes" id="UP000035268">
    <property type="component" value="Chromosome"/>
</dbReference>
<reference evidence="6" key="1">
    <citation type="submission" date="2015-02" db="EMBL/GenBank/DDBJ databases">
        <title>Description and complete genome sequence of the first cultured representative of the subdivision 5 of the Verrucomicrobia phylum.</title>
        <authorList>
            <person name="Spring S."/>
            <person name="Bunk B."/>
            <person name="Sproer C."/>
            <person name="Klenk H.-P."/>
        </authorList>
    </citation>
    <scope>NUCLEOTIDE SEQUENCE [LARGE SCALE GENOMIC DNA]</scope>
    <source>
        <strain evidence="6">L21-Fru-AB</strain>
    </source>
</reference>
<dbReference type="EMBL" id="CP010904">
    <property type="protein sequence ID" value="AKJ65065.1"/>
    <property type="molecule type" value="Genomic_DNA"/>
</dbReference>
<sequence>MLRRDAGRSGRERRIMIGGEVPSYHAGRRTYHADTCAPMAEAARGGEIHMEALARGTYPGRRLRSGDLEGLRSVGFWDAARPQSWGLPWHRNEGIEITLQETGGTAFRVGRARRNLEPGDMAITRPWQAHCLGDPAVGPGRLYWLILDVGVRQPHQAWHWPDWLVMAGPDLRELTRYLRQNEEPVRKASVEMRRCFSKLGDTVSGAGGESTVSRAAIYVNELLLLLLESLRESRLRLSPSLSHASRSTKMFLERLAEDPAEPWTLETMAAHCGLGVTRFTHYCREITNQTPMQYLNHLRIERARNLLRAAPDRSITEIAMACGFSTSQYFATVFRRCVGVSPKSFRARG</sequence>
<dbReference type="SMART" id="SM00342">
    <property type="entry name" value="HTH_ARAC"/>
    <property type="match status" value="1"/>
</dbReference>
<dbReference type="GO" id="GO:0003700">
    <property type="term" value="F:DNA-binding transcription factor activity"/>
    <property type="evidence" value="ECO:0007669"/>
    <property type="project" value="InterPro"/>
</dbReference>
<keyword evidence="1" id="KW-0805">Transcription regulation</keyword>
<keyword evidence="3" id="KW-0804">Transcription</keyword>
<dbReference type="AlphaFoldDB" id="A0A0G3EJU9"/>
<dbReference type="InterPro" id="IPR020449">
    <property type="entry name" value="Tscrpt_reg_AraC-type_HTH"/>
</dbReference>
<dbReference type="SUPFAM" id="SSF46689">
    <property type="entry name" value="Homeodomain-like"/>
    <property type="match status" value="2"/>
</dbReference>
<dbReference type="SUPFAM" id="SSF51182">
    <property type="entry name" value="RmlC-like cupins"/>
    <property type="match status" value="1"/>
</dbReference>
<protein>
    <submittedName>
        <fullName evidence="5">AraC family transcriptional regulator</fullName>
    </submittedName>
</protein>
<dbReference type="Gene3D" id="1.10.10.60">
    <property type="entry name" value="Homeodomain-like"/>
    <property type="match status" value="2"/>
</dbReference>
<proteinExistence type="predicted"/>
<dbReference type="Pfam" id="PF12833">
    <property type="entry name" value="HTH_18"/>
    <property type="match status" value="1"/>
</dbReference>
<dbReference type="PANTHER" id="PTHR46796:SF13">
    <property type="entry name" value="HTH-TYPE TRANSCRIPTIONAL ACTIVATOR RHAS"/>
    <property type="match status" value="1"/>
</dbReference>
<evidence type="ECO:0000313" key="5">
    <source>
        <dbReference type="EMBL" id="AKJ65065.1"/>
    </source>
</evidence>
<evidence type="ECO:0000259" key="4">
    <source>
        <dbReference type="PROSITE" id="PS01124"/>
    </source>
</evidence>
<evidence type="ECO:0000313" key="6">
    <source>
        <dbReference type="Proteomes" id="UP000035268"/>
    </source>
</evidence>
<dbReference type="PROSITE" id="PS01124">
    <property type="entry name" value="HTH_ARAC_FAMILY_2"/>
    <property type="match status" value="1"/>
</dbReference>
<organism evidence="5 6">
    <name type="scientific">Kiritimatiella glycovorans</name>
    <dbReference type="NCBI Taxonomy" id="1307763"/>
    <lineage>
        <taxon>Bacteria</taxon>
        <taxon>Pseudomonadati</taxon>
        <taxon>Kiritimatiellota</taxon>
        <taxon>Kiritimatiellia</taxon>
        <taxon>Kiritimatiellales</taxon>
        <taxon>Kiritimatiellaceae</taxon>
        <taxon>Kiritimatiella</taxon>
    </lineage>
</organism>
<name>A0A0G3EJU9_9BACT</name>
<dbReference type="KEGG" id="vbl:L21SP4_01828"/>
<dbReference type="PROSITE" id="PS00041">
    <property type="entry name" value="HTH_ARAC_FAMILY_1"/>
    <property type="match status" value="1"/>
</dbReference>